<dbReference type="InterPro" id="IPR011989">
    <property type="entry name" value="ARM-like"/>
</dbReference>
<dbReference type="Proteomes" id="UP001515480">
    <property type="component" value="Unassembled WGS sequence"/>
</dbReference>
<dbReference type="GO" id="GO:0005737">
    <property type="term" value="C:cytoplasm"/>
    <property type="evidence" value="ECO:0007669"/>
    <property type="project" value="UniProtKB-SubCell"/>
</dbReference>
<comment type="caution">
    <text evidence="8">The sequence shown here is derived from an EMBL/GenBank/DDBJ whole genome shotgun (WGS) entry which is preliminary data.</text>
</comment>
<dbReference type="SMART" id="SM00913">
    <property type="entry name" value="IBN_N"/>
    <property type="match status" value="1"/>
</dbReference>
<evidence type="ECO:0000256" key="5">
    <source>
        <dbReference type="ARBA" id="ARBA00022927"/>
    </source>
</evidence>
<accession>A0AB34IKZ2</accession>
<evidence type="ECO:0000256" key="6">
    <source>
        <dbReference type="SAM" id="MobiDB-lite"/>
    </source>
</evidence>
<sequence>MAAAWQPSSEGLAQLLNLFKASARADNAQHRAIQQQLRDFNAIPDYNNYLVFILNMKQEEGQVRQLAGLVLKNNVKEHWASVSPQVREYVQAALLQSIDDPESYIRATVSSCISTITYIAGLEGWPALLPTLYQMLDSPNVNAVDGAFATLSKICEDSCEKLAADANQQPLHLLIPKFISFFSSPHEQLRYYAVGCVNHFILLYVEPLKQERGNMDAYLQALFGLANDPSSNVRKSLCQAVVMLLEVALDKLLPHMRDVVQYMLRATADEDEYVALEACEFWSSICETKVAVEVLADALPQLVPVLLKGMVYSEEDLLTLDAEDEEDEHVADRRAAGEKDGVA</sequence>
<evidence type="ECO:0000256" key="3">
    <source>
        <dbReference type="ARBA" id="ARBA00022490"/>
    </source>
</evidence>
<dbReference type="PROSITE" id="PS50166">
    <property type="entry name" value="IMPORTIN_B_NT"/>
    <property type="match status" value="1"/>
</dbReference>
<gene>
    <name evidence="8" type="ORF">AB1Y20_012544</name>
</gene>
<dbReference type="InterPro" id="IPR001494">
    <property type="entry name" value="Importin-beta_N"/>
</dbReference>
<dbReference type="EMBL" id="JBGBPQ010000024">
    <property type="protein sequence ID" value="KAL1499861.1"/>
    <property type="molecule type" value="Genomic_DNA"/>
</dbReference>
<keyword evidence="9" id="KW-1185">Reference proteome</keyword>
<comment type="subcellular location">
    <subcellularLocation>
        <location evidence="1">Cytoplasm</location>
    </subcellularLocation>
</comment>
<name>A0AB34IKZ2_PRYPA</name>
<evidence type="ECO:0000259" key="7">
    <source>
        <dbReference type="PROSITE" id="PS50166"/>
    </source>
</evidence>
<organism evidence="8 9">
    <name type="scientific">Prymnesium parvum</name>
    <name type="common">Toxic golden alga</name>
    <dbReference type="NCBI Taxonomy" id="97485"/>
    <lineage>
        <taxon>Eukaryota</taxon>
        <taxon>Haptista</taxon>
        <taxon>Haptophyta</taxon>
        <taxon>Prymnesiophyceae</taxon>
        <taxon>Prymnesiales</taxon>
        <taxon>Prymnesiaceae</taxon>
        <taxon>Prymnesium</taxon>
    </lineage>
</organism>
<keyword evidence="5" id="KW-0653">Protein transport</keyword>
<keyword evidence="3" id="KW-0963">Cytoplasm</keyword>
<feature type="region of interest" description="Disordered" evidence="6">
    <location>
        <begin position="322"/>
        <end position="343"/>
    </location>
</feature>
<dbReference type="InterPro" id="IPR040122">
    <property type="entry name" value="Importin_beta"/>
</dbReference>
<dbReference type="PANTHER" id="PTHR10527">
    <property type="entry name" value="IMPORTIN BETA"/>
    <property type="match status" value="1"/>
</dbReference>
<evidence type="ECO:0000256" key="1">
    <source>
        <dbReference type="ARBA" id="ARBA00004496"/>
    </source>
</evidence>
<dbReference type="SUPFAM" id="SSF48371">
    <property type="entry name" value="ARM repeat"/>
    <property type="match status" value="1"/>
</dbReference>
<feature type="domain" description="Importin N-terminal" evidence="7">
    <location>
        <begin position="33"/>
        <end position="100"/>
    </location>
</feature>
<evidence type="ECO:0000256" key="2">
    <source>
        <dbReference type="ARBA" id="ARBA00022448"/>
    </source>
</evidence>
<proteinExistence type="predicted"/>
<evidence type="ECO:0000313" key="9">
    <source>
        <dbReference type="Proteomes" id="UP001515480"/>
    </source>
</evidence>
<keyword evidence="2" id="KW-0813">Transport</keyword>
<evidence type="ECO:0000256" key="4">
    <source>
        <dbReference type="ARBA" id="ARBA00022737"/>
    </source>
</evidence>
<feature type="compositionally biased region" description="Basic and acidic residues" evidence="6">
    <location>
        <begin position="330"/>
        <end position="343"/>
    </location>
</feature>
<dbReference type="Pfam" id="PF03810">
    <property type="entry name" value="IBN_N"/>
    <property type="match status" value="1"/>
</dbReference>
<protein>
    <recommendedName>
        <fullName evidence="7">Importin N-terminal domain-containing protein</fullName>
    </recommendedName>
</protein>
<evidence type="ECO:0000313" key="8">
    <source>
        <dbReference type="EMBL" id="KAL1499861.1"/>
    </source>
</evidence>
<dbReference type="InterPro" id="IPR016024">
    <property type="entry name" value="ARM-type_fold"/>
</dbReference>
<dbReference type="Gene3D" id="1.25.10.10">
    <property type="entry name" value="Leucine-rich Repeat Variant"/>
    <property type="match status" value="1"/>
</dbReference>
<dbReference type="GO" id="GO:0031267">
    <property type="term" value="F:small GTPase binding"/>
    <property type="evidence" value="ECO:0007669"/>
    <property type="project" value="InterPro"/>
</dbReference>
<dbReference type="GO" id="GO:0006606">
    <property type="term" value="P:protein import into nucleus"/>
    <property type="evidence" value="ECO:0007669"/>
    <property type="project" value="InterPro"/>
</dbReference>
<keyword evidence="4" id="KW-0677">Repeat</keyword>
<dbReference type="AlphaFoldDB" id="A0AB34IKZ2"/>
<reference evidence="8 9" key="1">
    <citation type="journal article" date="2024" name="Science">
        <title>Giant polyketide synthase enzymes in the biosynthesis of giant marine polyether toxins.</title>
        <authorList>
            <person name="Fallon T.R."/>
            <person name="Shende V.V."/>
            <person name="Wierzbicki I.H."/>
            <person name="Pendleton A.L."/>
            <person name="Watervoot N.F."/>
            <person name="Auber R.P."/>
            <person name="Gonzalez D.J."/>
            <person name="Wisecaver J.H."/>
            <person name="Moore B.S."/>
        </authorList>
    </citation>
    <scope>NUCLEOTIDE SEQUENCE [LARGE SCALE GENOMIC DNA]</scope>
    <source>
        <strain evidence="8 9">12B1</strain>
    </source>
</reference>